<feature type="non-terminal residue" evidence="7">
    <location>
        <position position="194"/>
    </location>
</feature>
<dbReference type="Gene3D" id="3.40.50.300">
    <property type="entry name" value="P-loop containing nucleotide triphosphate hydrolases"/>
    <property type="match status" value="1"/>
</dbReference>
<name>A0AAD3HLV9_9CHLO</name>
<sequence length="194" mass="22437">MANDVSWLHAFVLVALLRFCLCQDGMRLNISLPDYVDLYKPMDYAVIGQQKCGTSTLWNVMTRSPFIKWVSKKKETFYFQGPAGKTLCDHDVAGYQALVAVQRDTFGNQRVRYRTANGDFVLYEVPYDQLRVGDWSTSHLSCLCCPLSLKSLNPKMKLIVVLRDPIQRFISRFHEQQSSRSLPYNRMVRDRTLP</sequence>
<organism evidence="7 8">
    <name type="scientific">Astrephomene gubernaculifera</name>
    <dbReference type="NCBI Taxonomy" id="47775"/>
    <lineage>
        <taxon>Eukaryota</taxon>
        <taxon>Viridiplantae</taxon>
        <taxon>Chlorophyta</taxon>
        <taxon>core chlorophytes</taxon>
        <taxon>Chlorophyceae</taxon>
        <taxon>CS clade</taxon>
        <taxon>Chlamydomonadales</taxon>
        <taxon>Astrephomenaceae</taxon>
        <taxon>Astrephomene</taxon>
    </lineage>
</organism>
<comment type="caution">
    <text evidence="7">The sequence shown here is derived from an EMBL/GenBank/DDBJ whole genome shotgun (WGS) entry which is preliminary data.</text>
</comment>
<dbReference type="EMBL" id="BMAR01000009">
    <property type="protein sequence ID" value="GFR45381.1"/>
    <property type="molecule type" value="Genomic_DNA"/>
</dbReference>
<gene>
    <name evidence="7" type="ORF">Agub_g6758</name>
</gene>
<evidence type="ECO:0000259" key="6">
    <source>
        <dbReference type="Pfam" id="PF00685"/>
    </source>
</evidence>
<dbReference type="InterPro" id="IPR027417">
    <property type="entry name" value="P-loop_NTPase"/>
</dbReference>
<evidence type="ECO:0000256" key="4">
    <source>
        <dbReference type="RuleBase" id="RU361155"/>
    </source>
</evidence>
<reference evidence="7 8" key="1">
    <citation type="journal article" date="2021" name="Sci. Rep.">
        <title>Genome sequencing of the multicellular alga Astrephomene provides insights into convergent evolution of germ-soma differentiation.</title>
        <authorList>
            <person name="Yamashita S."/>
            <person name="Yamamoto K."/>
            <person name="Matsuzaki R."/>
            <person name="Suzuki S."/>
            <person name="Yamaguchi H."/>
            <person name="Hirooka S."/>
            <person name="Minakuchi Y."/>
            <person name="Miyagishima S."/>
            <person name="Kawachi M."/>
            <person name="Toyoda A."/>
            <person name="Nozaki H."/>
        </authorList>
    </citation>
    <scope>NUCLEOTIDE SEQUENCE [LARGE SCALE GENOMIC DNA]</scope>
    <source>
        <strain evidence="7 8">NIES-4017</strain>
    </source>
</reference>
<dbReference type="InterPro" id="IPR000863">
    <property type="entry name" value="Sulfotransferase_dom"/>
</dbReference>
<accession>A0AAD3HLV9</accession>
<protein>
    <recommendedName>
        <fullName evidence="4">Sulfotransferase</fullName>
        <ecNumber evidence="4">2.8.2.-</ecNumber>
    </recommendedName>
</protein>
<comment type="similarity">
    <text evidence="4">Belongs to the sulfotransferase 1 family.</text>
</comment>
<dbReference type="GO" id="GO:0008146">
    <property type="term" value="F:sulfotransferase activity"/>
    <property type="evidence" value="ECO:0007669"/>
    <property type="project" value="InterPro"/>
</dbReference>
<feature type="binding site" evidence="3">
    <location>
        <position position="171"/>
    </location>
    <ligand>
        <name>3'-phosphoadenylyl sulfate</name>
        <dbReference type="ChEBI" id="CHEBI:58339"/>
    </ligand>
</feature>
<dbReference type="Pfam" id="PF00685">
    <property type="entry name" value="Sulfotransfer_1"/>
    <property type="match status" value="1"/>
</dbReference>
<evidence type="ECO:0000313" key="7">
    <source>
        <dbReference type="EMBL" id="GFR45381.1"/>
    </source>
</evidence>
<dbReference type="InterPro" id="IPR037359">
    <property type="entry name" value="NST/OST"/>
</dbReference>
<proteinExistence type="inferred from homology"/>
<dbReference type="Proteomes" id="UP001054857">
    <property type="component" value="Unassembled WGS sequence"/>
</dbReference>
<evidence type="ECO:0000256" key="5">
    <source>
        <dbReference type="SAM" id="SignalP"/>
    </source>
</evidence>
<keyword evidence="2" id="KW-0325">Glycoprotein</keyword>
<dbReference type="EC" id="2.8.2.-" evidence="4"/>
<dbReference type="AlphaFoldDB" id="A0AAD3HLV9"/>
<dbReference type="PANTHER" id="PTHR10605">
    <property type="entry name" value="HEPARAN SULFATE SULFOTRANSFERASE"/>
    <property type="match status" value="1"/>
</dbReference>
<evidence type="ECO:0000256" key="3">
    <source>
        <dbReference type="PIRSR" id="PIRSR637359-2"/>
    </source>
</evidence>
<evidence type="ECO:0000313" key="8">
    <source>
        <dbReference type="Proteomes" id="UP001054857"/>
    </source>
</evidence>
<keyword evidence="5" id="KW-0732">Signal</keyword>
<feature type="signal peptide" evidence="5">
    <location>
        <begin position="1"/>
        <end position="22"/>
    </location>
</feature>
<evidence type="ECO:0000256" key="1">
    <source>
        <dbReference type="ARBA" id="ARBA00022679"/>
    </source>
</evidence>
<evidence type="ECO:0000256" key="2">
    <source>
        <dbReference type="ARBA" id="ARBA00023180"/>
    </source>
</evidence>
<feature type="domain" description="Sulfotransferase" evidence="6">
    <location>
        <begin position="52"/>
        <end position="184"/>
    </location>
</feature>
<dbReference type="SUPFAM" id="SSF52540">
    <property type="entry name" value="P-loop containing nucleoside triphosphate hydrolases"/>
    <property type="match status" value="1"/>
</dbReference>
<keyword evidence="8" id="KW-1185">Reference proteome</keyword>
<feature type="binding site" evidence="3">
    <location>
        <position position="163"/>
    </location>
    <ligand>
        <name>3'-phosphoadenylyl sulfate</name>
        <dbReference type="ChEBI" id="CHEBI:58339"/>
    </ligand>
</feature>
<dbReference type="PANTHER" id="PTHR10605:SF56">
    <property type="entry name" value="BIFUNCTIONAL HEPARAN SULFATE N-DEACETYLASE_N-SULFOTRANSFERASE"/>
    <property type="match status" value="1"/>
</dbReference>
<keyword evidence="1 4" id="KW-0808">Transferase</keyword>
<feature type="chain" id="PRO_5041966416" description="Sulfotransferase" evidence="5">
    <location>
        <begin position="23"/>
        <end position="194"/>
    </location>
</feature>